<evidence type="ECO:0000313" key="2">
    <source>
        <dbReference type="EMBL" id="OJJ49803.1"/>
    </source>
</evidence>
<dbReference type="EMBL" id="KV878337">
    <property type="protein sequence ID" value="OJJ49803.1"/>
    <property type="molecule type" value="Genomic_DNA"/>
</dbReference>
<evidence type="ECO:0000313" key="3">
    <source>
        <dbReference type="Proteomes" id="UP000184188"/>
    </source>
</evidence>
<feature type="compositionally biased region" description="Gly residues" evidence="1">
    <location>
        <begin position="139"/>
        <end position="153"/>
    </location>
</feature>
<feature type="region of interest" description="Disordered" evidence="1">
    <location>
        <begin position="139"/>
        <end position="183"/>
    </location>
</feature>
<gene>
    <name evidence="2" type="ORF">ASPZODRAFT_1031131</name>
</gene>
<feature type="region of interest" description="Disordered" evidence="1">
    <location>
        <begin position="1"/>
        <end position="20"/>
    </location>
</feature>
<evidence type="ECO:0000256" key="1">
    <source>
        <dbReference type="SAM" id="MobiDB-lite"/>
    </source>
</evidence>
<dbReference type="RefSeq" id="XP_022584313.1">
    <property type="nucleotide sequence ID" value="XM_022720823.1"/>
</dbReference>
<name>A0A1L9SRS0_9EURO</name>
<sequence length="250" mass="27388">MCRNRGDGRPGMQGCRAHSHPISSFTRISTDMKLPSLRNPPARGREWWGDPGRAEGVALLSETGLAQPRDRGCTLRVRGTSPPVSLSFHESAVLCSLVWGKVSPPIDKGRDTGEILSWRVSDAESLLGKRRLSIVATGEGGRGCRGGRGGGGPQWSDDGSLRREEESSWRLDKGAGRPTHTGIPGWQLARSTFPLDLSNFRPCASKTFRGRQKHEMLRGFLLVEGNAVRPPFLSLRSSWFIGDYNINQNG</sequence>
<reference evidence="3" key="1">
    <citation type="journal article" date="2017" name="Genome Biol.">
        <title>Comparative genomics reveals high biological diversity and specific adaptations in the industrially and medically important fungal genus Aspergillus.</title>
        <authorList>
            <person name="de Vries R.P."/>
            <person name="Riley R."/>
            <person name="Wiebenga A."/>
            <person name="Aguilar-Osorio G."/>
            <person name="Amillis S."/>
            <person name="Uchima C.A."/>
            <person name="Anderluh G."/>
            <person name="Asadollahi M."/>
            <person name="Askin M."/>
            <person name="Barry K."/>
            <person name="Battaglia E."/>
            <person name="Bayram O."/>
            <person name="Benocci T."/>
            <person name="Braus-Stromeyer S.A."/>
            <person name="Caldana C."/>
            <person name="Canovas D."/>
            <person name="Cerqueira G.C."/>
            <person name="Chen F."/>
            <person name="Chen W."/>
            <person name="Choi C."/>
            <person name="Clum A."/>
            <person name="Dos Santos R.A."/>
            <person name="Damasio A.R."/>
            <person name="Diallinas G."/>
            <person name="Emri T."/>
            <person name="Fekete E."/>
            <person name="Flipphi M."/>
            <person name="Freyberg S."/>
            <person name="Gallo A."/>
            <person name="Gournas C."/>
            <person name="Habgood R."/>
            <person name="Hainaut M."/>
            <person name="Harispe M.L."/>
            <person name="Henrissat B."/>
            <person name="Hilden K.S."/>
            <person name="Hope R."/>
            <person name="Hossain A."/>
            <person name="Karabika E."/>
            <person name="Karaffa L."/>
            <person name="Karanyi Z."/>
            <person name="Krasevec N."/>
            <person name="Kuo A."/>
            <person name="Kusch H."/>
            <person name="LaButti K."/>
            <person name="Lagendijk E.L."/>
            <person name="Lapidus A."/>
            <person name="Levasseur A."/>
            <person name="Lindquist E."/>
            <person name="Lipzen A."/>
            <person name="Logrieco A.F."/>
            <person name="MacCabe A."/>
            <person name="Maekelae M.R."/>
            <person name="Malavazi I."/>
            <person name="Melin P."/>
            <person name="Meyer V."/>
            <person name="Mielnichuk N."/>
            <person name="Miskei M."/>
            <person name="Molnar A.P."/>
            <person name="Mule G."/>
            <person name="Ngan C.Y."/>
            <person name="Orejas M."/>
            <person name="Orosz E."/>
            <person name="Ouedraogo J.P."/>
            <person name="Overkamp K.M."/>
            <person name="Park H.-S."/>
            <person name="Perrone G."/>
            <person name="Piumi F."/>
            <person name="Punt P.J."/>
            <person name="Ram A.F."/>
            <person name="Ramon A."/>
            <person name="Rauscher S."/>
            <person name="Record E."/>
            <person name="Riano-Pachon D.M."/>
            <person name="Robert V."/>
            <person name="Roehrig J."/>
            <person name="Ruller R."/>
            <person name="Salamov A."/>
            <person name="Salih N.S."/>
            <person name="Samson R.A."/>
            <person name="Sandor E."/>
            <person name="Sanguinetti M."/>
            <person name="Schuetze T."/>
            <person name="Sepcic K."/>
            <person name="Shelest E."/>
            <person name="Sherlock G."/>
            <person name="Sophianopoulou V."/>
            <person name="Squina F.M."/>
            <person name="Sun H."/>
            <person name="Susca A."/>
            <person name="Todd R.B."/>
            <person name="Tsang A."/>
            <person name="Unkles S.E."/>
            <person name="van de Wiele N."/>
            <person name="van Rossen-Uffink D."/>
            <person name="Oliveira J.V."/>
            <person name="Vesth T.C."/>
            <person name="Visser J."/>
            <person name="Yu J.-H."/>
            <person name="Zhou M."/>
            <person name="Andersen M.R."/>
            <person name="Archer D.B."/>
            <person name="Baker S.E."/>
            <person name="Benoit I."/>
            <person name="Brakhage A.A."/>
            <person name="Braus G.H."/>
            <person name="Fischer R."/>
            <person name="Frisvad J.C."/>
            <person name="Goldman G.H."/>
            <person name="Houbraken J."/>
            <person name="Oakley B."/>
            <person name="Pocsi I."/>
            <person name="Scazzocchio C."/>
            <person name="Seiboth B."/>
            <person name="vanKuyk P.A."/>
            <person name="Wortman J."/>
            <person name="Dyer P.S."/>
            <person name="Grigoriev I.V."/>
        </authorList>
    </citation>
    <scope>NUCLEOTIDE SEQUENCE [LARGE SCALE GENOMIC DNA]</scope>
    <source>
        <strain evidence="3">CBS 506.65</strain>
    </source>
</reference>
<feature type="compositionally biased region" description="Basic and acidic residues" evidence="1">
    <location>
        <begin position="159"/>
        <end position="175"/>
    </location>
</feature>
<protein>
    <submittedName>
        <fullName evidence="2">Uncharacterized protein</fullName>
    </submittedName>
</protein>
<dbReference type="VEuPathDB" id="FungiDB:ASPZODRAFT_1031131"/>
<keyword evidence="3" id="KW-1185">Reference proteome</keyword>
<dbReference type="GeneID" id="34607288"/>
<dbReference type="Proteomes" id="UP000184188">
    <property type="component" value="Unassembled WGS sequence"/>
</dbReference>
<accession>A0A1L9SRS0</accession>
<dbReference type="AlphaFoldDB" id="A0A1L9SRS0"/>
<organism evidence="2 3">
    <name type="scientific">Penicilliopsis zonata CBS 506.65</name>
    <dbReference type="NCBI Taxonomy" id="1073090"/>
    <lineage>
        <taxon>Eukaryota</taxon>
        <taxon>Fungi</taxon>
        <taxon>Dikarya</taxon>
        <taxon>Ascomycota</taxon>
        <taxon>Pezizomycotina</taxon>
        <taxon>Eurotiomycetes</taxon>
        <taxon>Eurotiomycetidae</taxon>
        <taxon>Eurotiales</taxon>
        <taxon>Aspergillaceae</taxon>
        <taxon>Penicilliopsis</taxon>
    </lineage>
</organism>
<proteinExistence type="predicted"/>